<evidence type="ECO:0000256" key="1">
    <source>
        <dbReference type="SAM" id="MobiDB-lite"/>
    </source>
</evidence>
<evidence type="ECO:0000313" key="3">
    <source>
        <dbReference type="Proteomes" id="UP000039865"/>
    </source>
</evidence>
<sequence length="616" mass="69314">MALQGGAKTSTNKDPFNWPMPNRKDLMSLSSISKDKDLFRAKTAHVSQRQRSVSHNLATNDIQGAQPKQWVKETISRPEFLGQNWDIDRSCPRALHMGLNKPEYNLSNSDIEKSKPNYIKFQTTRPPSNPLNPQYKLPEVEYRPPTPPKFIRDQITNEDIDGAHPKKAKYYETRNIMDVKDIDGAKAKQVYVRSTQYDSFSYADITKDKFTSSRSVNPLLPQYQIRDESGQLITIGEIAGSSPKKQPERLNGGYFSGLEVKDIPGTAVGSKRLGNFHSKERKHFRDTNNIGEIEGAQASTIKRGVSSQRQTNPLNPTYKMPGHSEMGIQNPYGNKAEESSMASKYMGIRKQIEAKQESQKTKTLKQVVVSETDFKKDMAKFYGVNPGATKDVNLNHFVGQKGKENESQNDIKSQGSQIINRPQTVPVEGQYRGQQSNQASEKQSQRSVAGGDDQKEVSGFQIKERAQTGYQQIRGQFAAQQQNQTSTLFQRNAALFYGDQFDCGKSMSSQGSIFQKNAANFYGVEQPAQGERPFKIPKPSVEQVKQSKGFSVLNEQRTKVDELNMQRDPKFINNKDKFFGAQKQLPLKSGPRSTTSKASRISDAQRLDTFIQNPPI</sequence>
<proteinExistence type="predicted"/>
<protein>
    <submittedName>
        <fullName evidence="2">Uncharacterized protein</fullName>
    </submittedName>
</protein>
<feature type="compositionally biased region" description="Polar residues" evidence="1">
    <location>
        <begin position="408"/>
        <end position="423"/>
    </location>
</feature>
<dbReference type="EMBL" id="CCKQ01004235">
    <property type="protein sequence ID" value="CDW75394.1"/>
    <property type="molecule type" value="Genomic_DNA"/>
</dbReference>
<dbReference type="PANTHER" id="PTHR38130">
    <property type="entry name" value="EF-HAND DOMAIN-CONTAINING PROTEIN"/>
    <property type="match status" value="1"/>
</dbReference>
<keyword evidence="3" id="KW-1185">Reference proteome</keyword>
<dbReference type="PANTHER" id="PTHR38130:SF1">
    <property type="entry name" value="EF-HAND DOMAIN-CONTAINING PROTEIN"/>
    <property type="match status" value="1"/>
</dbReference>
<accession>A0A078A3R6</accession>
<feature type="compositionally biased region" description="Polar residues" evidence="1">
    <location>
        <begin position="301"/>
        <end position="315"/>
    </location>
</feature>
<evidence type="ECO:0000313" key="2">
    <source>
        <dbReference type="EMBL" id="CDW75394.1"/>
    </source>
</evidence>
<dbReference type="OrthoDB" id="10248735at2759"/>
<feature type="region of interest" description="Disordered" evidence="1">
    <location>
        <begin position="400"/>
        <end position="456"/>
    </location>
</feature>
<feature type="region of interest" description="Disordered" evidence="1">
    <location>
        <begin position="1"/>
        <end position="23"/>
    </location>
</feature>
<dbReference type="Proteomes" id="UP000039865">
    <property type="component" value="Unassembled WGS sequence"/>
</dbReference>
<dbReference type="InParanoid" id="A0A078A3R6"/>
<reference evidence="2 3" key="1">
    <citation type="submission" date="2014-06" db="EMBL/GenBank/DDBJ databases">
        <authorList>
            <person name="Swart Estienne"/>
        </authorList>
    </citation>
    <scope>NUCLEOTIDE SEQUENCE [LARGE SCALE GENOMIC DNA]</scope>
    <source>
        <strain evidence="2 3">130c</strain>
    </source>
</reference>
<feature type="region of interest" description="Disordered" evidence="1">
    <location>
        <begin position="301"/>
        <end position="324"/>
    </location>
</feature>
<gene>
    <name evidence="2" type="primary">Contig15321.g759</name>
    <name evidence="2" type="ORF">STYLEM_4383</name>
</gene>
<dbReference type="AlphaFoldDB" id="A0A078A3R6"/>
<feature type="region of interest" description="Disordered" evidence="1">
    <location>
        <begin position="582"/>
        <end position="616"/>
    </location>
</feature>
<feature type="compositionally biased region" description="Polar residues" evidence="1">
    <location>
        <begin position="432"/>
        <end position="447"/>
    </location>
</feature>
<name>A0A078A3R6_STYLE</name>
<organism evidence="2 3">
    <name type="scientific">Stylonychia lemnae</name>
    <name type="common">Ciliate</name>
    <dbReference type="NCBI Taxonomy" id="5949"/>
    <lineage>
        <taxon>Eukaryota</taxon>
        <taxon>Sar</taxon>
        <taxon>Alveolata</taxon>
        <taxon>Ciliophora</taxon>
        <taxon>Intramacronucleata</taxon>
        <taxon>Spirotrichea</taxon>
        <taxon>Stichotrichia</taxon>
        <taxon>Sporadotrichida</taxon>
        <taxon>Oxytrichidae</taxon>
        <taxon>Stylonychinae</taxon>
        <taxon>Stylonychia</taxon>
    </lineage>
</organism>